<gene>
    <name evidence="2" type="ORF">D0X99_10185</name>
</gene>
<dbReference type="InterPro" id="IPR029865">
    <property type="entry name" value="KIAA0319-like"/>
</dbReference>
<reference evidence="2 3" key="1">
    <citation type="submission" date="2018-09" db="EMBL/GenBank/DDBJ databases">
        <authorList>
            <person name="Wang X."/>
            <person name="Du Z."/>
        </authorList>
    </citation>
    <scope>NUCLEOTIDE SEQUENCE [LARGE SCALE GENOMIC DNA]</scope>
    <source>
        <strain evidence="2 3">N3</strain>
    </source>
</reference>
<dbReference type="AlphaFoldDB" id="A0A418PSG8"/>
<evidence type="ECO:0000313" key="3">
    <source>
        <dbReference type="Proteomes" id="UP000283522"/>
    </source>
</evidence>
<evidence type="ECO:0008006" key="4">
    <source>
        <dbReference type="Google" id="ProtNLM"/>
    </source>
</evidence>
<dbReference type="SUPFAM" id="SSF49299">
    <property type="entry name" value="PKD domain"/>
    <property type="match status" value="1"/>
</dbReference>
<dbReference type="CDD" id="cd00146">
    <property type="entry name" value="PKD"/>
    <property type="match status" value="1"/>
</dbReference>
<evidence type="ECO:0000256" key="1">
    <source>
        <dbReference type="SAM" id="SignalP"/>
    </source>
</evidence>
<dbReference type="InterPro" id="IPR035986">
    <property type="entry name" value="PKD_dom_sf"/>
</dbReference>
<sequence>MKNFKILGLILLVFAGLVSSCEEIDEEPTNPLIAEAGEEQQLVPNAVAILDGSESVNSVGAPINYQWELIEKPEGATIKTSTLNKVAVQFSTNKPGEYVFKLTVTYQSWFDTDTVRVIVVEGPVSKLEAKAGENREIVIGNSIQLDGSKSVNELGGAMEFIWEIIQKPEGSLAEIRFPDDAVANFQPDKPGNYLVKLTVKVQSNFSVDLVEILVKEDNGGADGSILITGDILQDRVLENVFVDQDMLFDYIITKDIKVGARLTVKPGVRIGFEQDVRLTISPNGTLIADAPLDNLGIVFQGKENTLGFWEGILMESGSPGNILRGVEIKNAGQGPLGTALMVEEGGLVRLIKTNIHSNRGVGLEFVYGGNFSEFISCKIENNTTAHLRIPAYLVRDVSILNQIGPGKIQVIEARLNDGTEHIWPTFEADYDILEDLVIYGGSNWVISDGAHINMAENTGIRVIQQSKILLLGEMGKPVVIEGITKTKGYWKGIHIENSGSQQSKILWAEIRHAGSNPVVSGNESATLTFGRQTWASVEHTILDKGKASGLVTKGEASFFDFNMNSVNNHDSYPIVVSTNHVEKLGYNNRFESNGKAEVLVDSQQPIDFGVKEVTWKGFLQRVPYLVKGQSTNNLIIKSGLRLEAGVTLKMMPGAGISVLPGNLGESYLKLDGIAGGTVRIQGLEETPGSWLGILISTTSQENEFNYAEILHAGKTSPDRFSAAIHVDDVPEGALVIKNSTIAKSGQHGISVKNSLQDRLKTFNMNFEDIPGSNIHIW</sequence>
<organism evidence="2 3">
    <name type="scientific">Algoriphagus lacus</name>
    <dbReference type="NCBI Taxonomy" id="2056311"/>
    <lineage>
        <taxon>Bacteria</taxon>
        <taxon>Pseudomonadati</taxon>
        <taxon>Bacteroidota</taxon>
        <taxon>Cytophagia</taxon>
        <taxon>Cytophagales</taxon>
        <taxon>Cyclobacteriaceae</taxon>
        <taxon>Algoriphagus</taxon>
    </lineage>
</organism>
<feature type="signal peptide" evidence="1">
    <location>
        <begin position="1"/>
        <end position="20"/>
    </location>
</feature>
<dbReference type="InterPro" id="IPR011050">
    <property type="entry name" value="Pectin_lyase_fold/virulence"/>
</dbReference>
<evidence type="ECO:0000313" key="2">
    <source>
        <dbReference type="EMBL" id="RIW15782.1"/>
    </source>
</evidence>
<keyword evidence="3" id="KW-1185">Reference proteome</keyword>
<dbReference type="PANTHER" id="PTHR46182">
    <property type="entry name" value="FI19480P1"/>
    <property type="match status" value="1"/>
</dbReference>
<dbReference type="InterPro" id="IPR013783">
    <property type="entry name" value="Ig-like_fold"/>
</dbReference>
<dbReference type="GO" id="GO:0031410">
    <property type="term" value="C:cytoplasmic vesicle"/>
    <property type="evidence" value="ECO:0007669"/>
    <property type="project" value="TreeGrafter"/>
</dbReference>
<proteinExistence type="predicted"/>
<keyword evidence="1" id="KW-0732">Signal</keyword>
<accession>A0A418PSG8</accession>
<protein>
    <recommendedName>
        <fullName evidence="4">Right-handed parallel beta-helix repeat-containing protein</fullName>
    </recommendedName>
</protein>
<dbReference type="GO" id="GO:0016020">
    <property type="term" value="C:membrane"/>
    <property type="evidence" value="ECO:0007669"/>
    <property type="project" value="TreeGrafter"/>
</dbReference>
<dbReference type="Pfam" id="PF22352">
    <property type="entry name" value="K319L-like_PKD"/>
    <property type="match status" value="2"/>
</dbReference>
<dbReference type="RefSeq" id="WP_119477718.1">
    <property type="nucleotide sequence ID" value="NZ_QXML01000004.1"/>
</dbReference>
<dbReference type="PANTHER" id="PTHR46182:SF2">
    <property type="entry name" value="FI19480P1"/>
    <property type="match status" value="1"/>
</dbReference>
<dbReference type="EMBL" id="QXML01000004">
    <property type="protein sequence ID" value="RIW15782.1"/>
    <property type="molecule type" value="Genomic_DNA"/>
</dbReference>
<comment type="caution">
    <text evidence="2">The sequence shown here is derived from an EMBL/GenBank/DDBJ whole genome shotgun (WGS) entry which is preliminary data.</text>
</comment>
<feature type="chain" id="PRO_5019566482" description="Right-handed parallel beta-helix repeat-containing protein" evidence="1">
    <location>
        <begin position="21"/>
        <end position="777"/>
    </location>
</feature>
<dbReference type="Proteomes" id="UP000283522">
    <property type="component" value="Unassembled WGS sequence"/>
</dbReference>
<dbReference type="SUPFAM" id="SSF51126">
    <property type="entry name" value="Pectin lyase-like"/>
    <property type="match status" value="1"/>
</dbReference>
<dbReference type="OrthoDB" id="1466733at2"/>
<name>A0A418PSG8_9BACT</name>
<dbReference type="Gene3D" id="2.60.40.10">
    <property type="entry name" value="Immunoglobulins"/>
    <property type="match status" value="2"/>
</dbReference>
<dbReference type="PROSITE" id="PS51257">
    <property type="entry name" value="PROKAR_LIPOPROTEIN"/>
    <property type="match status" value="1"/>
</dbReference>